<accession>A0AAD9UVN1</accession>
<protein>
    <submittedName>
        <fullName evidence="2">Uncharacterized protein</fullName>
    </submittedName>
</protein>
<reference evidence="2" key="2">
    <citation type="journal article" date="2023" name="Science">
        <title>Genomic signatures of disease resistance in endangered staghorn corals.</title>
        <authorList>
            <person name="Vollmer S.V."/>
            <person name="Selwyn J.D."/>
            <person name="Despard B.A."/>
            <person name="Roesel C.L."/>
        </authorList>
    </citation>
    <scope>NUCLEOTIDE SEQUENCE</scope>
    <source>
        <strain evidence="2">K2</strain>
    </source>
</reference>
<evidence type="ECO:0000256" key="1">
    <source>
        <dbReference type="SAM" id="MobiDB-lite"/>
    </source>
</evidence>
<sequence>MVRASGNNFYLALLNVGNTPQEGHNTSPAQRMMSRSTRTTLPVSASLLKPHLVHNSSESILQKQAKQQRYYDKGSKTLQQLHEGDRVKIQPVTPGQRFWTDGRVVKQYSSDGKVYVRNHRHLRKYEPRNEVGPAVDPPDVPEEMPFTTDNKESIPPESHQGESEPQLNNGNKEALPTHEDAARFHDFVMD</sequence>
<evidence type="ECO:0000313" key="2">
    <source>
        <dbReference type="EMBL" id="KAK2551686.1"/>
    </source>
</evidence>
<evidence type="ECO:0000313" key="3">
    <source>
        <dbReference type="Proteomes" id="UP001249851"/>
    </source>
</evidence>
<keyword evidence="3" id="KW-1185">Reference proteome</keyword>
<feature type="region of interest" description="Disordered" evidence="1">
    <location>
        <begin position="125"/>
        <end position="190"/>
    </location>
</feature>
<feature type="compositionally biased region" description="Basic and acidic residues" evidence="1">
    <location>
        <begin position="175"/>
        <end position="190"/>
    </location>
</feature>
<reference evidence="2" key="1">
    <citation type="journal article" date="2023" name="G3 (Bethesda)">
        <title>Whole genome assembly and annotation of the endangered Caribbean coral Acropora cervicornis.</title>
        <authorList>
            <person name="Selwyn J.D."/>
            <person name="Vollmer S.V."/>
        </authorList>
    </citation>
    <scope>NUCLEOTIDE SEQUENCE</scope>
    <source>
        <strain evidence="2">K2</strain>
    </source>
</reference>
<dbReference type="AlphaFoldDB" id="A0AAD9UVN1"/>
<gene>
    <name evidence="2" type="ORF">P5673_027479</name>
</gene>
<dbReference type="PANTHER" id="PTHR33244:SF3">
    <property type="entry name" value="PEPTIDASE A2 DOMAIN-CONTAINING PROTEIN"/>
    <property type="match status" value="1"/>
</dbReference>
<organism evidence="2 3">
    <name type="scientific">Acropora cervicornis</name>
    <name type="common">Staghorn coral</name>
    <dbReference type="NCBI Taxonomy" id="6130"/>
    <lineage>
        <taxon>Eukaryota</taxon>
        <taxon>Metazoa</taxon>
        <taxon>Cnidaria</taxon>
        <taxon>Anthozoa</taxon>
        <taxon>Hexacorallia</taxon>
        <taxon>Scleractinia</taxon>
        <taxon>Astrocoeniina</taxon>
        <taxon>Acroporidae</taxon>
        <taxon>Acropora</taxon>
    </lineage>
</organism>
<comment type="caution">
    <text evidence="2">The sequence shown here is derived from an EMBL/GenBank/DDBJ whole genome shotgun (WGS) entry which is preliminary data.</text>
</comment>
<proteinExistence type="predicted"/>
<name>A0AAD9UVN1_ACRCE</name>
<feature type="compositionally biased region" description="Basic and acidic residues" evidence="1">
    <location>
        <begin position="149"/>
        <end position="162"/>
    </location>
</feature>
<dbReference type="EMBL" id="JARQWQ010000095">
    <property type="protein sequence ID" value="KAK2551686.1"/>
    <property type="molecule type" value="Genomic_DNA"/>
</dbReference>
<dbReference type="PANTHER" id="PTHR33244">
    <property type="entry name" value="INTEGRASE CATALYTIC DOMAIN-CONTAINING PROTEIN-RELATED"/>
    <property type="match status" value="1"/>
</dbReference>
<feature type="region of interest" description="Disordered" evidence="1">
    <location>
        <begin position="17"/>
        <end position="37"/>
    </location>
</feature>
<dbReference type="Proteomes" id="UP001249851">
    <property type="component" value="Unassembled WGS sequence"/>
</dbReference>